<protein>
    <recommendedName>
        <fullName evidence="2">C2H2-type domain-containing protein</fullName>
    </recommendedName>
</protein>
<feature type="domain" description="C2H2-type" evidence="2">
    <location>
        <begin position="5"/>
        <end position="26"/>
    </location>
</feature>
<reference evidence="4" key="1">
    <citation type="journal article" date="2017" name="bioRxiv">
        <title>Comparative analysis of the genomes of Stylophora pistillata and Acropora digitifera provides evidence for extensive differences between species of corals.</title>
        <authorList>
            <person name="Voolstra C.R."/>
            <person name="Li Y."/>
            <person name="Liew Y.J."/>
            <person name="Baumgarten S."/>
            <person name="Zoccola D."/>
            <person name="Flot J.-F."/>
            <person name="Tambutte S."/>
            <person name="Allemand D."/>
            <person name="Aranda M."/>
        </authorList>
    </citation>
    <scope>NUCLEOTIDE SEQUENCE [LARGE SCALE GENOMIC DNA]</scope>
</reference>
<dbReference type="OrthoDB" id="5948273at2759"/>
<dbReference type="PROSITE" id="PS00028">
    <property type="entry name" value="ZINC_FINGER_C2H2_1"/>
    <property type="match status" value="1"/>
</dbReference>
<dbReference type="Proteomes" id="UP000225706">
    <property type="component" value="Unassembled WGS sequence"/>
</dbReference>
<dbReference type="EMBL" id="LSMT01000335">
    <property type="protein sequence ID" value="PFX19996.1"/>
    <property type="molecule type" value="Genomic_DNA"/>
</dbReference>
<name>A0A2B4RS46_STYPI</name>
<organism evidence="3 4">
    <name type="scientific">Stylophora pistillata</name>
    <name type="common">Smooth cauliflower coral</name>
    <dbReference type="NCBI Taxonomy" id="50429"/>
    <lineage>
        <taxon>Eukaryota</taxon>
        <taxon>Metazoa</taxon>
        <taxon>Cnidaria</taxon>
        <taxon>Anthozoa</taxon>
        <taxon>Hexacorallia</taxon>
        <taxon>Scleractinia</taxon>
        <taxon>Astrocoeniina</taxon>
        <taxon>Pocilloporidae</taxon>
        <taxon>Stylophora</taxon>
    </lineage>
</organism>
<evidence type="ECO:0000259" key="2">
    <source>
        <dbReference type="PROSITE" id="PS00028"/>
    </source>
</evidence>
<evidence type="ECO:0000256" key="1">
    <source>
        <dbReference type="SAM" id="MobiDB-lite"/>
    </source>
</evidence>
<accession>A0A2B4RS46</accession>
<gene>
    <name evidence="3" type="ORF">AWC38_SpisGene15585</name>
</gene>
<dbReference type="InterPro" id="IPR013087">
    <property type="entry name" value="Znf_C2H2_type"/>
</dbReference>
<keyword evidence="4" id="KW-1185">Reference proteome</keyword>
<feature type="region of interest" description="Disordered" evidence="1">
    <location>
        <begin position="349"/>
        <end position="380"/>
    </location>
</feature>
<dbReference type="AlphaFoldDB" id="A0A2B4RS46"/>
<sequence>MGLSCNMCNAVLGKFSLLISHFKRVHREDPNFFVLCGINGCGKTYKTFHGYRSHLNRTVKELLQIAREVKQPQDLVQDIEIEEPAGDVFGEEPLSDEDEDNPPGVQLRNLLNVSLAISMVNDKKVENSHQRRDWMIADYCDGQVFRQHPLFSRDPCALHIILYHDEVEVVNPLSSKTSKHKVGVFYHTLGNIDPKHRSQLKAMQLLAIAKRPVIKKYGCNEILRTFMTQLDQIEQGIEVTPWKMRAYDFDSRVQEYQKTNEPSSGGDEPYTDIPYVWILRIRRDPKKDFKITASTKVCSSNFLETDFKFLDSKCRRLKEYARPLVLSWSKTRRERSLAGKLHQIRREREILENEETESASEGEGFYDMASDPHSRPWKSN</sequence>
<evidence type="ECO:0000313" key="4">
    <source>
        <dbReference type="Proteomes" id="UP000225706"/>
    </source>
</evidence>
<evidence type="ECO:0000313" key="3">
    <source>
        <dbReference type="EMBL" id="PFX19996.1"/>
    </source>
</evidence>
<comment type="caution">
    <text evidence="3">The sequence shown here is derived from an EMBL/GenBank/DDBJ whole genome shotgun (WGS) entry which is preliminary data.</text>
</comment>
<proteinExistence type="predicted"/>